<protein>
    <submittedName>
        <fullName evidence="4">Uncharacterized protein LOC106741974 isoform X1</fullName>
    </submittedName>
</protein>
<accession>A0A6P3WV86</accession>
<feature type="coiled-coil region" evidence="1">
    <location>
        <begin position="353"/>
        <end position="380"/>
    </location>
</feature>
<name>A0A6P3WV86_DINQU</name>
<evidence type="ECO:0000313" key="4">
    <source>
        <dbReference type="RefSeq" id="XP_014469960.1"/>
    </source>
</evidence>
<dbReference type="RefSeq" id="XP_014469960.1">
    <property type="nucleotide sequence ID" value="XM_014614474.1"/>
</dbReference>
<dbReference type="Proteomes" id="UP000515204">
    <property type="component" value="Unplaced"/>
</dbReference>
<dbReference type="AlphaFoldDB" id="A0A6P3WV86"/>
<feature type="compositionally biased region" description="Polar residues" evidence="2">
    <location>
        <begin position="900"/>
        <end position="920"/>
    </location>
</feature>
<keyword evidence="3" id="KW-1185">Reference proteome</keyword>
<feature type="compositionally biased region" description="Low complexity" evidence="2">
    <location>
        <begin position="925"/>
        <end position="938"/>
    </location>
</feature>
<feature type="compositionally biased region" description="Polar residues" evidence="2">
    <location>
        <begin position="1021"/>
        <end position="1032"/>
    </location>
</feature>
<dbReference type="OrthoDB" id="6747212at2759"/>
<feature type="region of interest" description="Disordered" evidence="2">
    <location>
        <begin position="23"/>
        <end position="55"/>
    </location>
</feature>
<sequence>MCDLIDLNSSGLKDLANSGLASPLIPVPRNVEESSGEQVDASVTGKNGSLGSNPFDSMLHETTEYIRRKGDPFEVVLQRALKFESRKDHAKEPIAAQPVNFADDDFTLIHGKGMMNRTLDESLIEDGGNSIDGEEEGITSVVAGNADVTCDAAAESDKPGPEQSNKVTACMDPYELAILNQSAMNDTLLEAEFKHKTDSEMSIFLEKNPSFKEFILPASSNLKLRSNLQRSLSQEDRKSEKRKLQRQDRRSQFSADTSRKASQSDSTASSFLNKGFSEIEGSQQSVFSKISTNSVFSNLSDVPFTSRLNSVSLLSNPSSVSSNGVMNNAFIDNNSLRMSNERISTEAENSMEIKSVQYDLSDLTERLNKLKCAIDRTTSTLIVKEEIGKSDLVKGENNKQAIDDRLIDIDVFVPEPSSNEEQNKSINSTNSSDSVFTDSSKIDKSILNEAKAFARTFEELALKTDSASSSSADDLISNNHLWMSDLLPAYEDEAVDNLIELPISPEKNLKVDRSNVSKQSTNIDSAVENFLKEMEPQFADDVSTVRQTMVTTLLMDLKKLIKAENNSQASKLIDNLENVLGVKYKNNTELLASLNASDKSEKFGTSDDKLDDTKQSDEASNKSQKENEEISSVDKICNNENSLPHISHELEDATQVTTGRSYNSLTGISSCNNDSENCFNVTDSPKTALKTSHSDEKLAVELLVNLGKLLSGQSEDAVTLKLLKSIGKALNVVSNNSKIDGESQMDNDNSRNIRRISSVGTSVPERNTSLSSLKKTWHEQSFNSKPLENTRRRSVPTINSSNANTPINSKRKSTSELKNRKRFSNNIGLLSTIPNKNIPISGVSNAKIVETTELDSKNEKSLAIIDVKNKLKKKVGAVGNRGPMKAVHPVGSMQKKASLGKQTASSSQVTTPPKSNTAASFGSKIISSTPNSITSPIPDSQTNGSSKMQLMPISKKRNFSCDISPVTTQKGDNPRRSNKSLTTKKCTPKHQQTDLSGIPKYCTPPRKQHNASLDMSKNRQQKTSQYLNKSLTSYQRCSPIRSKSAEKQVRSPLKDSNKIFTKVKPFKLISKLKGNAAIDSAEKENYSEQSGLKI</sequence>
<feature type="region of interest" description="Disordered" evidence="2">
    <location>
        <begin position="416"/>
        <end position="437"/>
    </location>
</feature>
<evidence type="ECO:0000313" key="3">
    <source>
        <dbReference type="Proteomes" id="UP000515204"/>
    </source>
</evidence>
<keyword evidence="1" id="KW-0175">Coiled coil</keyword>
<feature type="region of interest" description="Disordered" evidence="2">
    <location>
        <begin position="599"/>
        <end position="632"/>
    </location>
</feature>
<feature type="compositionally biased region" description="Polar residues" evidence="2">
    <location>
        <begin position="979"/>
        <end position="995"/>
    </location>
</feature>
<feature type="region of interest" description="Disordered" evidence="2">
    <location>
        <begin position="879"/>
        <end position="1032"/>
    </location>
</feature>
<feature type="region of interest" description="Disordered" evidence="2">
    <location>
        <begin position="761"/>
        <end position="820"/>
    </location>
</feature>
<feature type="compositionally biased region" description="Polar residues" evidence="2">
    <location>
        <begin position="252"/>
        <end position="268"/>
    </location>
</feature>
<evidence type="ECO:0000256" key="1">
    <source>
        <dbReference type="SAM" id="Coils"/>
    </source>
</evidence>
<gene>
    <name evidence="4" type="primary">LOC106741974</name>
</gene>
<feature type="region of interest" description="Disordered" evidence="2">
    <location>
        <begin position="227"/>
        <end position="268"/>
    </location>
</feature>
<proteinExistence type="predicted"/>
<reference evidence="4" key="1">
    <citation type="submission" date="2025-08" db="UniProtKB">
        <authorList>
            <consortium name="RefSeq"/>
        </authorList>
    </citation>
    <scope>IDENTIFICATION</scope>
</reference>
<feature type="compositionally biased region" description="Polar residues" evidence="2">
    <location>
        <begin position="44"/>
        <end position="55"/>
    </location>
</feature>
<feature type="compositionally biased region" description="Polar residues" evidence="2">
    <location>
        <begin position="939"/>
        <end position="948"/>
    </location>
</feature>
<dbReference type="KEGG" id="dqu:106741974"/>
<feature type="compositionally biased region" description="Polar residues" evidence="2">
    <location>
        <begin position="761"/>
        <end position="787"/>
    </location>
</feature>
<feature type="compositionally biased region" description="Polar residues" evidence="2">
    <location>
        <begin position="796"/>
        <end position="808"/>
    </location>
</feature>
<organism evidence="3 4">
    <name type="scientific">Dinoponera quadriceps</name>
    <name type="common">South American ant</name>
    <dbReference type="NCBI Taxonomy" id="609295"/>
    <lineage>
        <taxon>Eukaryota</taxon>
        <taxon>Metazoa</taxon>
        <taxon>Ecdysozoa</taxon>
        <taxon>Arthropoda</taxon>
        <taxon>Hexapoda</taxon>
        <taxon>Insecta</taxon>
        <taxon>Pterygota</taxon>
        <taxon>Neoptera</taxon>
        <taxon>Endopterygota</taxon>
        <taxon>Hymenoptera</taxon>
        <taxon>Apocrita</taxon>
        <taxon>Aculeata</taxon>
        <taxon>Formicoidea</taxon>
        <taxon>Formicidae</taxon>
        <taxon>Ponerinae</taxon>
        <taxon>Ponerini</taxon>
        <taxon>Dinoponera</taxon>
    </lineage>
</organism>
<feature type="compositionally biased region" description="Basic and acidic residues" evidence="2">
    <location>
        <begin position="599"/>
        <end position="628"/>
    </location>
</feature>
<evidence type="ECO:0000256" key="2">
    <source>
        <dbReference type="SAM" id="MobiDB-lite"/>
    </source>
</evidence>
<dbReference type="GeneID" id="106741974"/>